<name>A0A0V0QH89_PSEPJ</name>
<dbReference type="FunCoup" id="A0A0V0QH89">
    <property type="interactions" value="1"/>
</dbReference>
<dbReference type="InterPro" id="IPR015648">
    <property type="entry name" value="Transcrpt_fac_DP"/>
</dbReference>
<dbReference type="SMART" id="SM01372">
    <property type="entry name" value="E2F_TDP"/>
    <property type="match status" value="1"/>
</dbReference>
<organism evidence="5 6">
    <name type="scientific">Pseudocohnilembus persalinus</name>
    <name type="common">Ciliate</name>
    <dbReference type="NCBI Taxonomy" id="266149"/>
    <lineage>
        <taxon>Eukaryota</taxon>
        <taxon>Sar</taxon>
        <taxon>Alveolata</taxon>
        <taxon>Ciliophora</taxon>
        <taxon>Intramacronucleata</taxon>
        <taxon>Oligohymenophorea</taxon>
        <taxon>Scuticociliatia</taxon>
        <taxon>Philasterida</taxon>
        <taxon>Pseudocohnilembidae</taxon>
        <taxon>Pseudocohnilembus</taxon>
    </lineage>
</organism>
<proteinExistence type="inferred from homology"/>
<dbReference type="OrthoDB" id="298216at2759"/>
<feature type="compositionally biased region" description="Polar residues" evidence="3">
    <location>
        <begin position="9"/>
        <end position="20"/>
    </location>
</feature>
<dbReference type="SUPFAM" id="SSF46785">
    <property type="entry name" value="Winged helix' DNA-binding domain"/>
    <property type="match status" value="1"/>
</dbReference>
<dbReference type="InterPro" id="IPR036390">
    <property type="entry name" value="WH_DNA-bd_sf"/>
</dbReference>
<feature type="compositionally biased region" description="Basic and acidic residues" evidence="3">
    <location>
        <begin position="26"/>
        <end position="35"/>
    </location>
</feature>
<feature type="domain" description="E2F/DP family winged-helix DNA-binding" evidence="4">
    <location>
        <begin position="273"/>
        <end position="356"/>
    </location>
</feature>
<dbReference type="PANTHER" id="PTHR12548">
    <property type="entry name" value="TRANSCRIPTION FACTOR DP"/>
    <property type="match status" value="1"/>
</dbReference>
<gene>
    <name evidence="5" type="ORF">PPERSA_01417</name>
</gene>
<feature type="coiled-coil region" evidence="2">
    <location>
        <begin position="373"/>
        <end position="400"/>
    </location>
</feature>
<feature type="region of interest" description="Disordered" evidence="3">
    <location>
        <begin position="597"/>
        <end position="637"/>
    </location>
</feature>
<accession>A0A0V0QH89</accession>
<dbReference type="EMBL" id="LDAU01000170">
    <property type="protein sequence ID" value="KRX01514.1"/>
    <property type="molecule type" value="Genomic_DNA"/>
</dbReference>
<evidence type="ECO:0000256" key="3">
    <source>
        <dbReference type="SAM" id="MobiDB-lite"/>
    </source>
</evidence>
<dbReference type="PANTHER" id="PTHR12548:SF9">
    <property type="entry name" value="TRANSCRIPTION FACTOR DP"/>
    <property type="match status" value="1"/>
</dbReference>
<dbReference type="GO" id="GO:0000977">
    <property type="term" value="F:RNA polymerase II transcription regulatory region sequence-specific DNA binding"/>
    <property type="evidence" value="ECO:0007669"/>
    <property type="project" value="TreeGrafter"/>
</dbReference>
<keyword evidence="2" id="KW-0175">Coiled coil</keyword>
<feature type="region of interest" description="Disordered" evidence="3">
    <location>
        <begin position="1"/>
        <end position="62"/>
    </location>
</feature>
<comment type="caution">
    <text evidence="5">The sequence shown here is derived from an EMBL/GenBank/DDBJ whole genome shotgun (WGS) entry which is preliminary data.</text>
</comment>
<feature type="compositionally biased region" description="Low complexity" evidence="3">
    <location>
        <begin position="601"/>
        <end position="637"/>
    </location>
</feature>
<dbReference type="Pfam" id="PF02319">
    <property type="entry name" value="WHD_E2F_TDP"/>
    <property type="match status" value="1"/>
</dbReference>
<keyword evidence="1" id="KW-0238">DNA-binding</keyword>
<dbReference type="FunFam" id="1.10.10.10:FF:000360">
    <property type="entry name" value="Transcription factor Dp-1, a"/>
    <property type="match status" value="1"/>
</dbReference>
<dbReference type="Proteomes" id="UP000054937">
    <property type="component" value="Unassembled WGS sequence"/>
</dbReference>
<feature type="coiled-coil region" evidence="2">
    <location>
        <begin position="718"/>
        <end position="753"/>
    </location>
</feature>
<comment type="subcellular location">
    <subcellularLocation>
        <location evidence="1">Nucleus</location>
    </subcellularLocation>
</comment>
<dbReference type="InterPro" id="IPR036388">
    <property type="entry name" value="WH-like_DNA-bd_sf"/>
</dbReference>
<feature type="compositionally biased region" description="Polar residues" evidence="3">
    <location>
        <begin position="36"/>
        <end position="47"/>
    </location>
</feature>
<evidence type="ECO:0000313" key="6">
    <source>
        <dbReference type="Proteomes" id="UP000054937"/>
    </source>
</evidence>
<sequence>MLMSKEMTYFQQNNKNNLKSSHPIKKSFENHKPDSQDSCENSGNQFETKGKKTPSSTKSVPLKQEEFQSSFLQGQKMDLDSKKQSMLFENNYFHNFQQSSVLQNQFQIENDETKNLFNNSILQENPQFSGTFNIQNSFNLPLNNDKIDKFSLNQFSINNNSNNINNKDYTNNSNNNIIEIEENLFGLEPINIFFDEPQPNSYSGFNEKFKQNGNFQNFIKNQNIQKHKKFGQYLTNPINQNSNTSFVKLENSNDFRSEAYSDQDRTQGESGRNISRGLRKLSLKVKQIVQEKKKTSYKDVAETLVKQMKELYNGHLSEKEQQKDEQNIKRRVYDALNVLIAANVIQKHGKVVSSIENTNLSGKCLNRDDWTKRKDIEKNLEDKKKKVVQQEKVVKEQANQLLALKYLQERNQKNEEFIQNKRHMDKIQSQESINKFFKSQDGNRISNTQNSLNQNYQQFQTSQQMINFSNTQNAQYINSQFKTPCSPFNSQFNNVLDQSPLKIKSNSSKETKEIQNEEVDKNHKFHFPVIAVRFKSNDQSDILLQILYRIQSRNKVMEKLKNFIEKNKKEVGLVALGTALTGALLYITLKGEKKTNTVQDNQQATPQQQSLQQQQQQQQQPLQTQQPQQQQAQNIQIQSQTQPQDKQSLLQEIVKKINVKFIGQTSTLDLETITQVLEQSIDLATQPYIDLTVSNRQKRREVMRSDITKYEGYIMEYNEQVEKVLIAAQEELLEALEIEKEQFEESVLVLMERGLYQQMYMLQAAIRQKIKEKIPAKNEVSMDKTKEVIQYQVQVLKDKPEFFKNIIKKLQGNMETANLIPMVLNTMLQDLIHEKFNIEEEDQMKNMMGHQILNDPEIHQLLMEIEEAMFNLMGSMGMGDPSQQQDMY</sequence>
<keyword evidence="1" id="KW-0805">Transcription regulation</keyword>
<reference evidence="5 6" key="1">
    <citation type="journal article" date="2015" name="Sci. Rep.">
        <title>Genome of the facultative scuticociliatosis pathogen Pseudocohnilembus persalinus provides insight into its virulence through horizontal gene transfer.</title>
        <authorList>
            <person name="Xiong J."/>
            <person name="Wang G."/>
            <person name="Cheng J."/>
            <person name="Tian M."/>
            <person name="Pan X."/>
            <person name="Warren A."/>
            <person name="Jiang C."/>
            <person name="Yuan D."/>
            <person name="Miao W."/>
        </authorList>
    </citation>
    <scope>NUCLEOTIDE SEQUENCE [LARGE SCALE GENOMIC DNA]</scope>
    <source>
        <strain evidence="5">36N120E</strain>
    </source>
</reference>
<keyword evidence="1" id="KW-0804">Transcription</keyword>
<dbReference type="GO" id="GO:0005667">
    <property type="term" value="C:transcription regulator complex"/>
    <property type="evidence" value="ECO:0007669"/>
    <property type="project" value="InterPro"/>
</dbReference>
<evidence type="ECO:0000259" key="4">
    <source>
        <dbReference type="SMART" id="SM01372"/>
    </source>
</evidence>
<dbReference type="InterPro" id="IPR003316">
    <property type="entry name" value="E2F_WHTH_DNA-bd_dom"/>
</dbReference>
<keyword evidence="6" id="KW-1185">Reference proteome</keyword>
<keyword evidence="1" id="KW-0539">Nucleus</keyword>
<protein>
    <recommendedName>
        <fullName evidence="4">E2F/DP family winged-helix DNA-binding domain-containing protein</fullName>
    </recommendedName>
</protein>
<dbReference type="AlphaFoldDB" id="A0A0V0QH89"/>
<dbReference type="InParanoid" id="A0A0V0QH89"/>
<evidence type="ECO:0000256" key="2">
    <source>
        <dbReference type="SAM" id="Coils"/>
    </source>
</evidence>
<comment type="similarity">
    <text evidence="1">Belongs to the E2F/DP family.</text>
</comment>
<evidence type="ECO:0000313" key="5">
    <source>
        <dbReference type="EMBL" id="KRX01514.1"/>
    </source>
</evidence>
<dbReference type="GO" id="GO:0005634">
    <property type="term" value="C:nucleus"/>
    <property type="evidence" value="ECO:0007669"/>
    <property type="project" value="UniProtKB-SubCell"/>
</dbReference>
<dbReference type="Gene3D" id="1.10.10.10">
    <property type="entry name" value="Winged helix-like DNA-binding domain superfamily/Winged helix DNA-binding domain"/>
    <property type="match status" value="1"/>
</dbReference>
<dbReference type="GO" id="GO:0051726">
    <property type="term" value="P:regulation of cell cycle"/>
    <property type="evidence" value="ECO:0007669"/>
    <property type="project" value="InterPro"/>
</dbReference>
<dbReference type="GO" id="GO:0000981">
    <property type="term" value="F:DNA-binding transcription factor activity, RNA polymerase II-specific"/>
    <property type="evidence" value="ECO:0007669"/>
    <property type="project" value="TreeGrafter"/>
</dbReference>
<evidence type="ECO:0000256" key="1">
    <source>
        <dbReference type="RuleBase" id="RU003796"/>
    </source>
</evidence>